<protein>
    <recommendedName>
        <fullName evidence="7">Protein kinase domain-containing protein</fullName>
    </recommendedName>
</protein>
<feature type="compositionally biased region" description="Basic and acidic residues" evidence="6">
    <location>
        <begin position="123"/>
        <end position="133"/>
    </location>
</feature>
<reference evidence="8" key="1">
    <citation type="journal article" date="2021" name="bioRxiv">
        <title>Whole Genome Assembly and Annotation of Northern Wild Rice, Zizania palustris L., Supports a Whole Genome Duplication in the Zizania Genus.</title>
        <authorList>
            <person name="Haas M."/>
            <person name="Kono T."/>
            <person name="Macchietto M."/>
            <person name="Millas R."/>
            <person name="McGilp L."/>
            <person name="Shao M."/>
            <person name="Duquette J."/>
            <person name="Hirsch C.N."/>
            <person name="Kimball J."/>
        </authorList>
    </citation>
    <scope>NUCLEOTIDE SEQUENCE</scope>
    <source>
        <tissue evidence="8">Fresh leaf tissue</tissue>
    </source>
</reference>
<evidence type="ECO:0000259" key="7">
    <source>
        <dbReference type="PROSITE" id="PS50011"/>
    </source>
</evidence>
<keyword evidence="9" id="KW-1185">Reference proteome</keyword>
<evidence type="ECO:0000256" key="3">
    <source>
        <dbReference type="ARBA" id="ARBA00022741"/>
    </source>
</evidence>
<evidence type="ECO:0000313" key="9">
    <source>
        <dbReference type="Proteomes" id="UP000729402"/>
    </source>
</evidence>
<feature type="compositionally biased region" description="Low complexity" evidence="6">
    <location>
        <begin position="181"/>
        <end position="196"/>
    </location>
</feature>
<dbReference type="PROSITE" id="PS00108">
    <property type="entry name" value="PROTEIN_KINASE_ST"/>
    <property type="match status" value="1"/>
</dbReference>
<dbReference type="InterPro" id="IPR008271">
    <property type="entry name" value="Ser/Thr_kinase_AS"/>
</dbReference>
<dbReference type="InterPro" id="IPR000719">
    <property type="entry name" value="Prot_kinase_dom"/>
</dbReference>
<name>A0A8J5RP26_ZIZPA</name>
<dbReference type="PANTHER" id="PTHR43895">
    <property type="entry name" value="CALCIUM/CALMODULIN-DEPENDENT PROTEIN KINASE KINASE-RELATED"/>
    <property type="match status" value="1"/>
</dbReference>
<evidence type="ECO:0000256" key="5">
    <source>
        <dbReference type="ARBA" id="ARBA00022840"/>
    </source>
</evidence>
<keyword evidence="5" id="KW-0067">ATP-binding</keyword>
<organism evidence="8 9">
    <name type="scientific">Zizania palustris</name>
    <name type="common">Northern wild rice</name>
    <dbReference type="NCBI Taxonomy" id="103762"/>
    <lineage>
        <taxon>Eukaryota</taxon>
        <taxon>Viridiplantae</taxon>
        <taxon>Streptophyta</taxon>
        <taxon>Embryophyta</taxon>
        <taxon>Tracheophyta</taxon>
        <taxon>Spermatophyta</taxon>
        <taxon>Magnoliopsida</taxon>
        <taxon>Liliopsida</taxon>
        <taxon>Poales</taxon>
        <taxon>Poaceae</taxon>
        <taxon>BOP clade</taxon>
        <taxon>Oryzoideae</taxon>
        <taxon>Oryzeae</taxon>
        <taxon>Zizaniinae</taxon>
        <taxon>Zizania</taxon>
    </lineage>
</organism>
<dbReference type="EMBL" id="JAAALK010000288">
    <property type="protein sequence ID" value="KAG8052797.1"/>
    <property type="molecule type" value="Genomic_DNA"/>
</dbReference>
<evidence type="ECO:0000313" key="8">
    <source>
        <dbReference type="EMBL" id="KAG8052797.1"/>
    </source>
</evidence>
<feature type="compositionally biased region" description="Low complexity" evidence="6">
    <location>
        <begin position="135"/>
        <end position="146"/>
    </location>
</feature>
<evidence type="ECO:0000256" key="6">
    <source>
        <dbReference type="SAM" id="MobiDB-lite"/>
    </source>
</evidence>
<feature type="domain" description="Protein kinase" evidence="7">
    <location>
        <begin position="1"/>
        <end position="196"/>
    </location>
</feature>
<dbReference type="Pfam" id="PF00069">
    <property type="entry name" value="Pkinase"/>
    <property type="match status" value="1"/>
</dbReference>
<reference evidence="8" key="2">
    <citation type="submission" date="2021-02" db="EMBL/GenBank/DDBJ databases">
        <authorList>
            <person name="Kimball J.A."/>
            <person name="Haas M.W."/>
            <person name="Macchietto M."/>
            <person name="Kono T."/>
            <person name="Duquette J."/>
            <person name="Shao M."/>
        </authorList>
    </citation>
    <scope>NUCLEOTIDE SEQUENCE</scope>
    <source>
        <tissue evidence="8">Fresh leaf tissue</tissue>
    </source>
</reference>
<proteinExistence type="predicted"/>
<dbReference type="Proteomes" id="UP000729402">
    <property type="component" value="Unassembled WGS sequence"/>
</dbReference>
<dbReference type="GO" id="GO:0005524">
    <property type="term" value="F:ATP binding"/>
    <property type="evidence" value="ECO:0007669"/>
    <property type="project" value="UniProtKB-KW"/>
</dbReference>
<gene>
    <name evidence="8" type="ORF">GUJ93_ZPchr0001g32244</name>
</gene>
<dbReference type="PROSITE" id="PS50011">
    <property type="entry name" value="PROTEIN_KINASE_DOM"/>
    <property type="match status" value="1"/>
</dbReference>
<evidence type="ECO:0000256" key="1">
    <source>
        <dbReference type="ARBA" id="ARBA00022527"/>
    </source>
</evidence>
<dbReference type="GO" id="GO:0007165">
    <property type="term" value="P:signal transduction"/>
    <property type="evidence" value="ECO:0007669"/>
    <property type="project" value="TreeGrafter"/>
</dbReference>
<evidence type="ECO:0000256" key="4">
    <source>
        <dbReference type="ARBA" id="ARBA00022777"/>
    </source>
</evidence>
<keyword evidence="3" id="KW-0547">Nucleotide-binding</keyword>
<dbReference type="OrthoDB" id="193931at2759"/>
<keyword evidence="1" id="KW-0723">Serine/threonine-protein kinase</keyword>
<accession>A0A8J5RP26</accession>
<dbReference type="AlphaFoldDB" id="A0A8J5RP26"/>
<dbReference type="SMART" id="SM00220">
    <property type="entry name" value="S_TKc"/>
    <property type="match status" value="1"/>
</dbReference>
<dbReference type="PANTHER" id="PTHR43895:SF33">
    <property type="entry name" value="PROTEIN KINASE DOMAIN-CONTAINING PROTEIN"/>
    <property type="match status" value="1"/>
</dbReference>
<evidence type="ECO:0000256" key="2">
    <source>
        <dbReference type="ARBA" id="ARBA00022679"/>
    </source>
</evidence>
<keyword evidence="2" id="KW-0808">Transferase</keyword>
<comment type="caution">
    <text evidence="8">The sequence shown here is derived from an EMBL/GenBank/DDBJ whole genome shotgun (WGS) entry which is preliminary data.</text>
</comment>
<sequence>MCRLCHPNVLRLHEMLTTRSKMYLVMELSHGGDLFSKLASLPTRRLSKHAARRVFLQLVSALIYCHVCSVSHRDVKPQNMLLDTDDNLKVYDFGLTALPHSLHDDGLLHTAYGIPAFVAPEILRRRPTTEPRPTRGPMEPSPSREGSGQRGGSGRRDSGQGLALDGGGSWFLPHNTKQATSSSSLSLSLSLDVQNL</sequence>
<keyword evidence="4" id="KW-0418">Kinase</keyword>
<dbReference type="GO" id="GO:0004674">
    <property type="term" value="F:protein serine/threonine kinase activity"/>
    <property type="evidence" value="ECO:0007669"/>
    <property type="project" value="UniProtKB-KW"/>
</dbReference>
<feature type="region of interest" description="Disordered" evidence="6">
    <location>
        <begin position="123"/>
        <end position="196"/>
    </location>
</feature>